<dbReference type="GO" id="GO:0004129">
    <property type="term" value="F:cytochrome-c oxidase activity"/>
    <property type="evidence" value="ECO:0007669"/>
    <property type="project" value="InterPro"/>
</dbReference>
<dbReference type="AlphaFoldDB" id="A0A089HJE0"/>
<dbReference type="SUPFAM" id="SSF49503">
    <property type="entry name" value="Cupredoxins"/>
    <property type="match status" value="1"/>
</dbReference>
<dbReference type="STRING" id="44251.PDUR_09240"/>
<protein>
    <submittedName>
        <fullName evidence="3">Cytochrome C oxidase subunit II</fullName>
    </submittedName>
</protein>
<dbReference type="InterPro" id="IPR008972">
    <property type="entry name" value="Cupredoxin"/>
</dbReference>
<evidence type="ECO:0000313" key="3">
    <source>
        <dbReference type="EMBL" id="AIQ12086.1"/>
    </source>
</evidence>
<sequence>MKNTPLSLLSIALLLVLAACGGNSGNGGNAADSGKESAVSSAAAEEEVVIKATNFSFDKKEYHLKKGVPVQIVFKNESGNHGILVPELNLQLDENNNSQVIIPEQTGTFRMTCAVFCGAGHSQMSADIIVE</sequence>
<evidence type="ECO:0000259" key="2">
    <source>
        <dbReference type="PROSITE" id="PS50857"/>
    </source>
</evidence>
<evidence type="ECO:0000313" key="4">
    <source>
        <dbReference type="Proteomes" id="UP000029409"/>
    </source>
</evidence>
<feature type="domain" description="Cytochrome oxidase subunit II copper A binding" evidence="2">
    <location>
        <begin position="45"/>
        <end position="131"/>
    </location>
</feature>
<feature type="chain" id="PRO_5039473990" evidence="1">
    <location>
        <begin position="22"/>
        <end position="131"/>
    </location>
</feature>
<dbReference type="KEGG" id="pdu:PDUR_09240"/>
<keyword evidence="1" id="KW-0732">Signal</keyword>
<dbReference type="RefSeq" id="WP_042205950.1">
    <property type="nucleotide sequence ID" value="NZ_CP009288.1"/>
</dbReference>
<dbReference type="InterPro" id="IPR028096">
    <property type="entry name" value="EfeO_Cupredoxin"/>
</dbReference>
<dbReference type="InterPro" id="IPR002429">
    <property type="entry name" value="CcO_II-like_C"/>
</dbReference>
<dbReference type="PROSITE" id="PS50857">
    <property type="entry name" value="COX2_CUA"/>
    <property type="match status" value="1"/>
</dbReference>
<reference evidence="3 4" key="1">
    <citation type="submission" date="2014-08" db="EMBL/GenBank/DDBJ databases">
        <title>Comparative genomics of the Paenibacillus odorifer group.</title>
        <authorList>
            <person name="den Bakker H.C."/>
            <person name="Tsai Y.-C."/>
            <person name="Martin N."/>
            <person name="Korlach J."/>
            <person name="Wiedmann M."/>
        </authorList>
    </citation>
    <scope>NUCLEOTIDE SEQUENCE [LARGE SCALE GENOMIC DNA]</scope>
    <source>
        <strain evidence="3 4">DSM 1735</strain>
    </source>
</reference>
<dbReference type="GO" id="GO:0016020">
    <property type="term" value="C:membrane"/>
    <property type="evidence" value="ECO:0007669"/>
    <property type="project" value="InterPro"/>
</dbReference>
<keyword evidence="4" id="KW-1185">Reference proteome</keyword>
<dbReference type="EMBL" id="CP009288">
    <property type="protein sequence ID" value="AIQ12086.1"/>
    <property type="molecule type" value="Genomic_DNA"/>
</dbReference>
<dbReference type="GO" id="GO:0005507">
    <property type="term" value="F:copper ion binding"/>
    <property type="evidence" value="ECO:0007669"/>
    <property type="project" value="InterPro"/>
</dbReference>
<organism evidence="3 4">
    <name type="scientific">Paenibacillus durus</name>
    <name type="common">Paenibacillus azotofixans</name>
    <dbReference type="NCBI Taxonomy" id="44251"/>
    <lineage>
        <taxon>Bacteria</taxon>
        <taxon>Bacillati</taxon>
        <taxon>Bacillota</taxon>
        <taxon>Bacilli</taxon>
        <taxon>Bacillales</taxon>
        <taxon>Paenibacillaceae</taxon>
        <taxon>Paenibacillus</taxon>
    </lineage>
</organism>
<dbReference type="OrthoDB" id="279535at2"/>
<feature type="signal peptide" evidence="1">
    <location>
        <begin position="1"/>
        <end position="21"/>
    </location>
</feature>
<name>A0A089HJE0_PAEDU</name>
<proteinExistence type="predicted"/>
<accession>A0A089HJE0</accession>
<dbReference type="PROSITE" id="PS51257">
    <property type="entry name" value="PROKAR_LIPOPROTEIN"/>
    <property type="match status" value="1"/>
</dbReference>
<dbReference type="eggNOG" id="COG3794">
    <property type="taxonomic scope" value="Bacteria"/>
</dbReference>
<gene>
    <name evidence="3" type="ORF">PDUR_09240</name>
</gene>
<dbReference type="Pfam" id="PF13473">
    <property type="entry name" value="Cupredoxin_1"/>
    <property type="match status" value="1"/>
</dbReference>
<evidence type="ECO:0000256" key="1">
    <source>
        <dbReference type="SAM" id="SignalP"/>
    </source>
</evidence>
<dbReference type="Proteomes" id="UP000029409">
    <property type="component" value="Chromosome"/>
</dbReference>
<dbReference type="Gene3D" id="2.60.40.420">
    <property type="entry name" value="Cupredoxins - blue copper proteins"/>
    <property type="match status" value="1"/>
</dbReference>